<accession>A0A512N4P1</accession>
<evidence type="ECO:0000313" key="1">
    <source>
        <dbReference type="EMBL" id="GEP53946.1"/>
    </source>
</evidence>
<protein>
    <submittedName>
        <fullName evidence="1">Uncharacterized protein</fullName>
    </submittedName>
</protein>
<name>A0A512N4P1_9HYPH</name>
<reference evidence="1 2" key="1">
    <citation type="submission" date="2019-07" db="EMBL/GenBank/DDBJ databases">
        <title>Whole genome shotgun sequence of Reyranella soli NBRC 108950.</title>
        <authorList>
            <person name="Hosoyama A."/>
            <person name="Uohara A."/>
            <person name="Ohji S."/>
            <person name="Ichikawa N."/>
        </authorList>
    </citation>
    <scope>NUCLEOTIDE SEQUENCE [LARGE SCALE GENOMIC DNA]</scope>
    <source>
        <strain evidence="1 2">NBRC 108950</strain>
    </source>
</reference>
<proteinExistence type="predicted"/>
<dbReference type="EMBL" id="BKAJ01000020">
    <property type="protein sequence ID" value="GEP53946.1"/>
    <property type="molecule type" value="Genomic_DNA"/>
</dbReference>
<evidence type="ECO:0000313" key="2">
    <source>
        <dbReference type="Proteomes" id="UP000321058"/>
    </source>
</evidence>
<gene>
    <name evidence="1" type="ORF">RSO01_11120</name>
</gene>
<organism evidence="1 2">
    <name type="scientific">Reyranella soli</name>
    <dbReference type="NCBI Taxonomy" id="1230389"/>
    <lineage>
        <taxon>Bacteria</taxon>
        <taxon>Pseudomonadati</taxon>
        <taxon>Pseudomonadota</taxon>
        <taxon>Alphaproteobacteria</taxon>
        <taxon>Hyphomicrobiales</taxon>
        <taxon>Reyranellaceae</taxon>
        <taxon>Reyranella</taxon>
    </lineage>
</organism>
<dbReference type="AlphaFoldDB" id="A0A512N4P1"/>
<sequence length="59" mass="6346">MVYILTLLIFSGGNVAVATAEYNNSEACEAAREIDERALATAFRQPMLVATCTPKGQPK</sequence>
<dbReference type="Proteomes" id="UP000321058">
    <property type="component" value="Unassembled WGS sequence"/>
</dbReference>
<keyword evidence="2" id="KW-1185">Reference proteome</keyword>
<comment type="caution">
    <text evidence="1">The sequence shown here is derived from an EMBL/GenBank/DDBJ whole genome shotgun (WGS) entry which is preliminary data.</text>
</comment>